<protein>
    <submittedName>
        <fullName evidence="1">Uncharacterized protein</fullName>
    </submittedName>
</protein>
<dbReference type="EMBL" id="CP071869">
    <property type="protein sequence ID" value="QTE21231.1"/>
    <property type="molecule type" value="Genomic_DNA"/>
</dbReference>
<evidence type="ECO:0000313" key="2">
    <source>
        <dbReference type="Proteomes" id="UP000663920"/>
    </source>
</evidence>
<keyword evidence="2" id="KW-1185">Reference proteome</keyword>
<dbReference type="Proteomes" id="UP000663920">
    <property type="component" value="Chromosome"/>
</dbReference>
<evidence type="ECO:0000313" key="1">
    <source>
        <dbReference type="EMBL" id="QTE21231.1"/>
    </source>
</evidence>
<dbReference type="AlphaFoldDB" id="A0A975CJU0"/>
<gene>
    <name evidence="1" type="ORF">J3359_10305</name>
</gene>
<proteinExistence type="predicted"/>
<dbReference type="KEGG" id="pcea:J3359_10305"/>
<reference evidence="1 2" key="1">
    <citation type="submission" date="2021-03" db="EMBL/GenBank/DDBJ databases">
        <title>Complete genome of Polaribacter_sp.SM13.</title>
        <authorList>
            <person name="Jeong S.W."/>
            <person name="Bae J.W."/>
        </authorList>
    </citation>
    <scope>NUCLEOTIDE SEQUENCE [LARGE SCALE GENOMIC DNA]</scope>
    <source>
        <strain evidence="1 2">SM13</strain>
    </source>
</reference>
<sequence length="329" mass="37428">MKHYKNLGLAVFLLTANILFSQKKKDSITKQSHYTFSIGKATDNSFTKSKSAQAIATFPNTDGATDSYLIDGYLDASYVIERMSEDVFSSITSIGAFYEIHKNTLVDSGKEQDVRQFGVSFNHTWGAIKDLDDPYRPSGKRKESIRDYVISGSIRKSYNRITDKNSFQAIVGFKINRLRSMKSADEDSFRFLNATMKLPEKGKITNVFQMSYDYNIGLGYIENEKVILGNIDFQLNFYPLSKYLKNTFNQEQLLFISYNYSARGELLGNLESDNKAFRTWTYGLEIDAGKTSTIQLSYNTVRGANPYKGLVDQDYDTMALKVKFSLDTK</sequence>
<organism evidence="1 2">
    <name type="scientific">Polaribacter cellanae</name>
    <dbReference type="NCBI Taxonomy" id="2818493"/>
    <lineage>
        <taxon>Bacteria</taxon>
        <taxon>Pseudomonadati</taxon>
        <taxon>Bacteroidota</taxon>
        <taxon>Flavobacteriia</taxon>
        <taxon>Flavobacteriales</taxon>
        <taxon>Flavobacteriaceae</taxon>
    </lineage>
</organism>
<name>A0A975CJU0_9FLAO</name>
<accession>A0A975CJU0</accession>
<dbReference type="RefSeq" id="WP_208076791.1">
    <property type="nucleotide sequence ID" value="NZ_CP071869.1"/>
</dbReference>